<keyword evidence="3" id="KW-1185">Reference proteome</keyword>
<dbReference type="Proteomes" id="UP001434883">
    <property type="component" value="Unassembled WGS sequence"/>
</dbReference>
<evidence type="ECO:0000313" key="3">
    <source>
        <dbReference type="Proteomes" id="UP001434883"/>
    </source>
</evidence>
<feature type="region of interest" description="Disordered" evidence="1">
    <location>
        <begin position="1"/>
        <end position="74"/>
    </location>
</feature>
<evidence type="ECO:0000256" key="1">
    <source>
        <dbReference type="SAM" id="MobiDB-lite"/>
    </source>
</evidence>
<organism evidence="2 3">
    <name type="scientific">Xenoophorus captivus</name>
    <dbReference type="NCBI Taxonomy" id="1517983"/>
    <lineage>
        <taxon>Eukaryota</taxon>
        <taxon>Metazoa</taxon>
        <taxon>Chordata</taxon>
        <taxon>Craniata</taxon>
        <taxon>Vertebrata</taxon>
        <taxon>Euteleostomi</taxon>
        <taxon>Actinopterygii</taxon>
        <taxon>Neopterygii</taxon>
        <taxon>Teleostei</taxon>
        <taxon>Neoteleostei</taxon>
        <taxon>Acanthomorphata</taxon>
        <taxon>Ovalentaria</taxon>
        <taxon>Atherinomorphae</taxon>
        <taxon>Cyprinodontiformes</taxon>
        <taxon>Goodeidae</taxon>
        <taxon>Xenoophorus</taxon>
    </lineage>
</organism>
<proteinExistence type="predicted"/>
<feature type="compositionally biased region" description="Polar residues" evidence="1">
    <location>
        <begin position="1"/>
        <end position="11"/>
    </location>
</feature>
<name>A0ABV0RQC5_9TELE</name>
<accession>A0ABV0RQC5</accession>
<comment type="caution">
    <text evidence="2">The sequence shown here is derived from an EMBL/GenBank/DDBJ whole genome shotgun (WGS) entry which is preliminary data.</text>
</comment>
<sequence>MPLLGNTTGGNELTPPWQTDPPPPDQSNPRSCAPHRSEGTTLPDQGPGERDNPRPDCAPQVNTSLVGWTDEERPSPKFNSIQFYLYSANSQHMLSQGTSQQSGSYIPISPNY</sequence>
<gene>
    <name evidence="2" type="ORF">XENOCAPTIV_012973</name>
</gene>
<reference evidence="2 3" key="1">
    <citation type="submission" date="2021-06" db="EMBL/GenBank/DDBJ databases">
        <authorList>
            <person name="Palmer J.M."/>
        </authorList>
    </citation>
    <scope>NUCLEOTIDE SEQUENCE [LARGE SCALE GENOMIC DNA]</scope>
    <source>
        <strain evidence="2 3">XC_2019</strain>
        <tissue evidence="2">Muscle</tissue>
    </source>
</reference>
<evidence type="ECO:0000313" key="2">
    <source>
        <dbReference type="EMBL" id="MEQ2210407.1"/>
    </source>
</evidence>
<protein>
    <submittedName>
        <fullName evidence="2">Uncharacterized protein</fullName>
    </submittedName>
</protein>
<dbReference type="EMBL" id="JAHRIN010053129">
    <property type="protein sequence ID" value="MEQ2210407.1"/>
    <property type="molecule type" value="Genomic_DNA"/>
</dbReference>
<feature type="region of interest" description="Disordered" evidence="1">
    <location>
        <begin position="92"/>
        <end position="112"/>
    </location>
</feature>